<comment type="caution">
    <text evidence="7">The sequence shown here is derived from an EMBL/GenBank/DDBJ whole genome shotgun (WGS) entry which is preliminary data.</text>
</comment>
<comment type="subcellular location">
    <subcellularLocation>
        <location evidence="1">Membrane</location>
        <topology evidence="1">Multi-pass membrane protein</topology>
    </subcellularLocation>
</comment>
<sequence>MRRMGRVQEVRRVFRSYSLFSYTCIVMSTWEYLVFSLTAGLTNGGRGGLFWSYLIELALISLVTASLAEMASMAPTAGGQYHWVSEFGPPRFQKFLSYLTGWMSLLVWQTALSTSNFVSGTLLESLITIYRPDYELLPWRSTLMTLPSLVVLLVWTIFAHRCLPMLQNLTMVVHVMGCILIMFTIWVAAPHIPAKTVFEDFSSHGSYSNMFVVLMLGQSTPQWALSSMDAAAHMAEEVSDASRTVPRAMVYGLLLNGMLGLLMLITVLFALPDIDAALASPNGPFIYILQSAWSSTGYTYSIWILNIIILAGNIPFAATAARLVFALARDGGLPFPRVFSKIDQRLLVPVNAILVTFAFSFALGFIKVGSVTVYWAFASALGLAQWLTSCITIGCMLWRRVTAPGSLPQARWSLSRFGVPINAIALLFSLYSLFWTVWPSTIPLTIENFNFSGPLAVALIILCGVTYRVHGRKVYISPRERIKQD</sequence>
<keyword evidence="3 6" id="KW-0812">Transmembrane</keyword>
<keyword evidence="2" id="KW-0813">Transport</keyword>
<reference evidence="7" key="1">
    <citation type="journal article" date="2020" name="Stud. Mycol.">
        <title>101 Dothideomycetes genomes: a test case for predicting lifestyles and emergence of pathogens.</title>
        <authorList>
            <person name="Haridas S."/>
            <person name="Albert R."/>
            <person name="Binder M."/>
            <person name="Bloem J."/>
            <person name="Labutti K."/>
            <person name="Salamov A."/>
            <person name="Andreopoulos B."/>
            <person name="Baker S."/>
            <person name="Barry K."/>
            <person name="Bills G."/>
            <person name="Bluhm B."/>
            <person name="Cannon C."/>
            <person name="Castanera R."/>
            <person name="Culley D."/>
            <person name="Daum C."/>
            <person name="Ezra D."/>
            <person name="Gonzalez J."/>
            <person name="Henrissat B."/>
            <person name="Kuo A."/>
            <person name="Liang C."/>
            <person name="Lipzen A."/>
            <person name="Lutzoni F."/>
            <person name="Magnuson J."/>
            <person name="Mondo S."/>
            <person name="Nolan M."/>
            <person name="Ohm R."/>
            <person name="Pangilinan J."/>
            <person name="Park H.-J."/>
            <person name="Ramirez L."/>
            <person name="Alfaro M."/>
            <person name="Sun H."/>
            <person name="Tritt A."/>
            <person name="Yoshinaga Y."/>
            <person name="Zwiers L.-H."/>
            <person name="Turgeon B."/>
            <person name="Goodwin S."/>
            <person name="Spatafora J."/>
            <person name="Crous P."/>
            <person name="Grigoriev I."/>
        </authorList>
    </citation>
    <scope>NUCLEOTIDE SEQUENCE</scope>
    <source>
        <strain evidence="7">CBS 260.36</strain>
    </source>
</reference>
<accession>A0A9P4J7E3</accession>
<evidence type="ECO:0000313" key="7">
    <source>
        <dbReference type="EMBL" id="KAF2155465.1"/>
    </source>
</evidence>
<feature type="transmembrane region" description="Helical" evidence="6">
    <location>
        <begin position="419"/>
        <end position="438"/>
    </location>
</feature>
<proteinExistence type="predicted"/>
<organism evidence="7 8">
    <name type="scientific">Myriangium duriaei CBS 260.36</name>
    <dbReference type="NCBI Taxonomy" id="1168546"/>
    <lineage>
        <taxon>Eukaryota</taxon>
        <taxon>Fungi</taxon>
        <taxon>Dikarya</taxon>
        <taxon>Ascomycota</taxon>
        <taxon>Pezizomycotina</taxon>
        <taxon>Dothideomycetes</taxon>
        <taxon>Dothideomycetidae</taxon>
        <taxon>Myriangiales</taxon>
        <taxon>Myriangiaceae</taxon>
        <taxon>Myriangium</taxon>
    </lineage>
</organism>
<feature type="transmembrane region" description="Helical" evidence="6">
    <location>
        <begin position="249"/>
        <end position="271"/>
    </location>
</feature>
<feature type="transmembrane region" description="Helical" evidence="6">
    <location>
        <begin position="450"/>
        <end position="469"/>
    </location>
</feature>
<keyword evidence="4 6" id="KW-1133">Transmembrane helix</keyword>
<evidence type="ECO:0000256" key="5">
    <source>
        <dbReference type="ARBA" id="ARBA00023136"/>
    </source>
</evidence>
<evidence type="ECO:0000256" key="1">
    <source>
        <dbReference type="ARBA" id="ARBA00004141"/>
    </source>
</evidence>
<keyword evidence="8" id="KW-1185">Reference proteome</keyword>
<gene>
    <name evidence="7" type="ORF">K461DRAFT_327033</name>
</gene>
<feature type="transmembrane region" description="Helical" evidence="6">
    <location>
        <begin position="50"/>
        <end position="74"/>
    </location>
</feature>
<dbReference type="InterPro" id="IPR002293">
    <property type="entry name" value="AA/rel_permease1"/>
</dbReference>
<name>A0A9P4J7E3_9PEZI</name>
<dbReference type="OrthoDB" id="3257095at2759"/>
<dbReference type="AlphaFoldDB" id="A0A9P4J7E3"/>
<dbReference type="Gene3D" id="1.20.1740.10">
    <property type="entry name" value="Amino acid/polyamine transporter I"/>
    <property type="match status" value="1"/>
</dbReference>
<feature type="transmembrane region" description="Helical" evidence="6">
    <location>
        <begin position="372"/>
        <end position="398"/>
    </location>
</feature>
<evidence type="ECO:0000256" key="6">
    <source>
        <dbReference type="SAM" id="Phobius"/>
    </source>
</evidence>
<dbReference type="Proteomes" id="UP000799439">
    <property type="component" value="Unassembled WGS sequence"/>
</dbReference>
<dbReference type="PANTHER" id="PTHR45649:SF4">
    <property type="entry name" value="TRANSPORTER, PUTATIVE (EUROFUNG)-RELATED"/>
    <property type="match status" value="1"/>
</dbReference>
<feature type="transmembrane region" description="Helical" evidence="6">
    <location>
        <begin position="346"/>
        <end position="366"/>
    </location>
</feature>
<dbReference type="Pfam" id="PF13520">
    <property type="entry name" value="AA_permease_2"/>
    <property type="match status" value="1"/>
</dbReference>
<evidence type="ECO:0000256" key="3">
    <source>
        <dbReference type="ARBA" id="ARBA00022692"/>
    </source>
</evidence>
<feature type="transmembrane region" description="Helical" evidence="6">
    <location>
        <begin position="12"/>
        <end position="30"/>
    </location>
</feature>
<dbReference type="PIRSF" id="PIRSF006060">
    <property type="entry name" value="AA_transporter"/>
    <property type="match status" value="1"/>
</dbReference>
<keyword evidence="5 6" id="KW-0472">Membrane</keyword>
<evidence type="ECO:0000256" key="2">
    <source>
        <dbReference type="ARBA" id="ARBA00022448"/>
    </source>
</evidence>
<protein>
    <submittedName>
        <fullName evidence="7">GABA permease</fullName>
    </submittedName>
</protein>
<dbReference type="GO" id="GO:0022857">
    <property type="term" value="F:transmembrane transporter activity"/>
    <property type="evidence" value="ECO:0007669"/>
    <property type="project" value="InterPro"/>
</dbReference>
<feature type="transmembrane region" description="Helical" evidence="6">
    <location>
        <begin position="138"/>
        <end position="159"/>
    </location>
</feature>
<dbReference type="PANTHER" id="PTHR45649">
    <property type="entry name" value="AMINO-ACID PERMEASE BAT1"/>
    <property type="match status" value="1"/>
</dbReference>
<evidence type="ECO:0000256" key="4">
    <source>
        <dbReference type="ARBA" id="ARBA00022989"/>
    </source>
</evidence>
<feature type="transmembrane region" description="Helical" evidence="6">
    <location>
        <begin position="171"/>
        <end position="189"/>
    </location>
</feature>
<dbReference type="EMBL" id="ML996083">
    <property type="protein sequence ID" value="KAF2155465.1"/>
    <property type="molecule type" value="Genomic_DNA"/>
</dbReference>
<dbReference type="GO" id="GO:0016020">
    <property type="term" value="C:membrane"/>
    <property type="evidence" value="ECO:0007669"/>
    <property type="project" value="UniProtKB-SubCell"/>
</dbReference>
<evidence type="ECO:0000313" key="8">
    <source>
        <dbReference type="Proteomes" id="UP000799439"/>
    </source>
</evidence>
<feature type="transmembrane region" description="Helical" evidence="6">
    <location>
        <begin position="300"/>
        <end position="325"/>
    </location>
</feature>